<dbReference type="AlphaFoldDB" id="A0A2G5UD97"/>
<reference evidence="2" key="1">
    <citation type="submission" date="2017-10" db="EMBL/GenBank/DDBJ databases">
        <title>Rapid genome shrinkage in a self-fertile nematode reveals novel sperm competition proteins.</title>
        <authorList>
            <person name="Yin D."/>
            <person name="Schwarz E.M."/>
            <person name="Thomas C.G."/>
            <person name="Felde R.L."/>
            <person name="Korf I.F."/>
            <person name="Cutter A.D."/>
            <person name="Schartner C.M."/>
            <person name="Ralston E.J."/>
            <person name="Meyer B.J."/>
            <person name="Haag E.S."/>
        </authorList>
    </citation>
    <scope>NUCLEOTIDE SEQUENCE [LARGE SCALE GENOMIC DNA]</scope>
    <source>
        <strain evidence="2">JU1422</strain>
    </source>
</reference>
<proteinExistence type="predicted"/>
<sequence length="122" mass="12336">MEENGLFWVAPGGIGAPPTAVMVEASRGAPPTAVIVDEPEAGAPPTAVMVEDPPIGAPPTAVIVDAPRGAPPTAVIVEAPPPEAAAGKSIFDSLKNRVGDQYKASAMMGAEYLALATNFNVF</sequence>
<accession>A0A2G5UD97</accession>
<protein>
    <submittedName>
        <fullName evidence="1">Uncharacterized protein</fullName>
    </submittedName>
</protein>
<name>A0A2G5UD97_9PELO</name>
<gene>
    <name evidence="1" type="primary">Cnig_chr_IV.g16103</name>
    <name evidence="1" type="ORF">B9Z55_016103</name>
</gene>
<organism evidence="1 2">
    <name type="scientific">Caenorhabditis nigoni</name>
    <dbReference type="NCBI Taxonomy" id="1611254"/>
    <lineage>
        <taxon>Eukaryota</taxon>
        <taxon>Metazoa</taxon>
        <taxon>Ecdysozoa</taxon>
        <taxon>Nematoda</taxon>
        <taxon>Chromadorea</taxon>
        <taxon>Rhabditida</taxon>
        <taxon>Rhabditina</taxon>
        <taxon>Rhabditomorpha</taxon>
        <taxon>Rhabditoidea</taxon>
        <taxon>Rhabditidae</taxon>
        <taxon>Peloderinae</taxon>
        <taxon>Caenorhabditis</taxon>
    </lineage>
</organism>
<keyword evidence="2" id="KW-1185">Reference proteome</keyword>
<evidence type="ECO:0000313" key="1">
    <source>
        <dbReference type="EMBL" id="PIC37489.1"/>
    </source>
</evidence>
<dbReference type="EMBL" id="PDUG01000004">
    <property type="protein sequence ID" value="PIC37489.1"/>
    <property type="molecule type" value="Genomic_DNA"/>
</dbReference>
<dbReference type="Proteomes" id="UP000230233">
    <property type="component" value="Chromosome IV"/>
</dbReference>
<comment type="caution">
    <text evidence="1">The sequence shown here is derived from an EMBL/GenBank/DDBJ whole genome shotgun (WGS) entry which is preliminary data.</text>
</comment>
<evidence type="ECO:0000313" key="2">
    <source>
        <dbReference type="Proteomes" id="UP000230233"/>
    </source>
</evidence>